<organism evidence="3 4">
    <name type="scientific">Nasonia vitripennis</name>
    <name type="common">Parasitic wasp</name>
    <dbReference type="NCBI Taxonomy" id="7425"/>
    <lineage>
        <taxon>Eukaryota</taxon>
        <taxon>Metazoa</taxon>
        <taxon>Ecdysozoa</taxon>
        <taxon>Arthropoda</taxon>
        <taxon>Hexapoda</taxon>
        <taxon>Insecta</taxon>
        <taxon>Pterygota</taxon>
        <taxon>Neoptera</taxon>
        <taxon>Endopterygota</taxon>
        <taxon>Hymenoptera</taxon>
        <taxon>Apocrita</taxon>
        <taxon>Proctotrupomorpha</taxon>
        <taxon>Chalcidoidea</taxon>
        <taxon>Pteromalidae</taxon>
        <taxon>Pteromalinae</taxon>
        <taxon>Nasonia</taxon>
    </lineage>
</organism>
<dbReference type="GeneID" id="100113700"/>
<comment type="similarity">
    <text evidence="1">Belongs to the glycosyl hydrolase 79 family.</text>
</comment>
<dbReference type="SMR" id="A0A7M7QWZ4"/>
<dbReference type="RefSeq" id="XP_032455817.1">
    <property type="nucleotide sequence ID" value="XM_032599926.1"/>
</dbReference>
<keyword evidence="2" id="KW-1133">Transmembrane helix</keyword>
<dbReference type="PANTHER" id="PTHR46145:SF4">
    <property type="entry name" value="HEPARANASE"/>
    <property type="match status" value="1"/>
</dbReference>
<dbReference type="OrthoDB" id="726732at2759"/>
<proteinExistence type="inferred from homology"/>
<evidence type="ECO:0000313" key="4">
    <source>
        <dbReference type="Proteomes" id="UP000002358"/>
    </source>
</evidence>
<keyword evidence="2" id="KW-0472">Membrane</keyword>
<dbReference type="KEGG" id="nvi:100113700"/>
<dbReference type="GO" id="GO:0016020">
    <property type="term" value="C:membrane"/>
    <property type="evidence" value="ECO:0007669"/>
    <property type="project" value="InterPro"/>
</dbReference>
<feature type="transmembrane region" description="Helical" evidence="2">
    <location>
        <begin position="28"/>
        <end position="48"/>
    </location>
</feature>
<dbReference type="OMA" id="PDYWISL"/>
<sequence length="531" mass="60174">MYSRLKTSAHNKNKQEVSDVIGTSNHKVILKLLILVVLMLTGINTVLITQKYLYSDYHVVALEQSQPLFHTVSNKFLSFGLDSSLLRNMNKLPINQEKFVNLARHLSPAYVRVGGTAADYLYFVKISSITETTTEKSNLSKNKCVDGQDITYFTLASDDFLSLYKFTQKARIRMVFDLNTLLRNEDGTWNSDNAREIILFAKGHGMELDWQMGNEPNSFFHVFNITVSAEQLAQDYCELRSMLNNLGYKDSILVGPEANHMGDDQHPGQVYLKNFLENVKDCIDYATWHQYYLNGHVAKVKDFIDPKVFERLPVQIKTVSESIKSSSQDLSMWISETSSAFGGGAPELSDRFVAGFLWLDKLGISAKMGVQTVIRQSFYGGYYAMIGPDLEPNPDWWVAVLYKKFVSEKVLELKMPNSRDDLRLYAHCGAKSNSAKSLSTATIYGVNLSKMQTKIYLSHLSQGAKILSYILTSDELQSRNIYLNNQILKLQDDGKLPKFKPKEINENEPIILPPYSMIFIVIKNAKISACL</sequence>
<keyword evidence="4" id="KW-1185">Reference proteome</keyword>
<keyword evidence="2" id="KW-0812">Transmembrane</keyword>
<evidence type="ECO:0000256" key="1">
    <source>
        <dbReference type="ARBA" id="ARBA00009800"/>
    </source>
</evidence>
<protein>
    <recommendedName>
        <fullName evidence="5">Heparanase</fullName>
    </recommendedName>
</protein>
<dbReference type="Gene3D" id="3.20.20.80">
    <property type="entry name" value="Glycosidases"/>
    <property type="match status" value="1"/>
</dbReference>
<dbReference type="InterPro" id="IPR017853">
    <property type="entry name" value="GH"/>
</dbReference>
<dbReference type="PANTHER" id="PTHR46145">
    <property type="entry name" value="HEPARANASE"/>
    <property type="match status" value="1"/>
</dbReference>
<evidence type="ECO:0000256" key="2">
    <source>
        <dbReference type="SAM" id="Phobius"/>
    </source>
</evidence>
<dbReference type="AlphaFoldDB" id="A0A7M7QWZ4"/>
<dbReference type="InParanoid" id="A0A7M7QWZ4"/>
<dbReference type="GO" id="GO:0016798">
    <property type="term" value="F:hydrolase activity, acting on glycosyl bonds"/>
    <property type="evidence" value="ECO:0007669"/>
    <property type="project" value="InterPro"/>
</dbReference>
<reference evidence="3" key="1">
    <citation type="submission" date="2021-01" db="UniProtKB">
        <authorList>
            <consortium name="EnsemblMetazoa"/>
        </authorList>
    </citation>
    <scope>IDENTIFICATION</scope>
</reference>
<accession>A0A7M7QWZ4</accession>
<dbReference type="GO" id="GO:0005615">
    <property type="term" value="C:extracellular space"/>
    <property type="evidence" value="ECO:0007669"/>
    <property type="project" value="TreeGrafter"/>
</dbReference>
<dbReference type="EnsemblMetazoa" id="XM_032599926">
    <property type="protein sequence ID" value="XP_032455817"/>
    <property type="gene ID" value="LOC100113700"/>
</dbReference>
<dbReference type="InterPro" id="IPR005199">
    <property type="entry name" value="Glyco_hydro_79"/>
</dbReference>
<dbReference type="Proteomes" id="UP000002358">
    <property type="component" value="Chromosome 4"/>
</dbReference>
<evidence type="ECO:0000313" key="3">
    <source>
        <dbReference type="EnsemblMetazoa" id="XP_032455817"/>
    </source>
</evidence>
<evidence type="ECO:0008006" key="5">
    <source>
        <dbReference type="Google" id="ProtNLM"/>
    </source>
</evidence>
<dbReference type="GO" id="GO:0031012">
    <property type="term" value="C:extracellular matrix"/>
    <property type="evidence" value="ECO:0007669"/>
    <property type="project" value="TreeGrafter"/>
</dbReference>
<dbReference type="Pfam" id="PF03662">
    <property type="entry name" value="Glyco_hydro_79n"/>
    <property type="match status" value="1"/>
</dbReference>
<name>A0A7M7QWZ4_NASVI</name>
<dbReference type="SUPFAM" id="SSF51445">
    <property type="entry name" value="(Trans)glycosidases"/>
    <property type="match status" value="1"/>
</dbReference>